<proteinExistence type="predicted"/>
<dbReference type="EMBL" id="JAIQCV010000007">
    <property type="protein sequence ID" value="KAH1081273.1"/>
    <property type="molecule type" value="Genomic_DNA"/>
</dbReference>
<gene>
    <name evidence="2" type="ORF">J1N35_021034</name>
</gene>
<accession>A0A9D3VDX1</accession>
<dbReference type="PANTHER" id="PTHR46033">
    <property type="entry name" value="PROTEIN MAIN-LIKE 2"/>
    <property type="match status" value="1"/>
</dbReference>
<sequence length="218" mass="24287">YCYFGGCYIATWAPNRWSAITGVSTITEAAALCYKLLRVSFNNAKSKFAGLRFSWLIANFEHLSINATEHEEICAARAYIMHIIGGILIPGANNNKNVRSYSWGSKVLAILYCELCQTTKSTTVDIGGCILLLQSWALFWIPFLASMKFLSVYRESSGIMGIDTPAVWLHPVNNYFPSSSGHEYHFGFDIFSPVPPQYSSPLGPYPPHYSIPLKSHPS</sequence>
<evidence type="ECO:0000313" key="2">
    <source>
        <dbReference type="EMBL" id="KAH1081273.1"/>
    </source>
</evidence>
<comment type="caution">
    <text evidence="2">The sequence shown here is derived from an EMBL/GenBank/DDBJ whole genome shotgun (WGS) entry which is preliminary data.</text>
</comment>
<evidence type="ECO:0000259" key="1">
    <source>
        <dbReference type="Pfam" id="PF10536"/>
    </source>
</evidence>
<keyword evidence="3" id="KW-1185">Reference proteome</keyword>
<dbReference type="Pfam" id="PF10536">
    <property type="entry name" value="PMD"/>
    <property type="match status" value="1"/>
</dbReference>
<dbReference type="OrthoDB" id="1936739at2759"/>
<protein>
    <recommendedName>
        <fullName evidence="1">Aminotransferase-like plant mobile domain-containing protein</fullName>
    </recommendedName>
</protein>
<dbReference type="GO" id="GO:0010073">
    <property type="term" value="P:meristem maintenance"/>
    <property type="evidence" value="ECO:0007669"/>
    <property type="project" value="InterPro"/>
</dbReference>
<dbReference type="PANTHER" id="PTHR46033:SF8">
    <property type="entry name" value="PROTEIN MAINTENANCE OF MERISTEMS-LIKE"/>
    <property type="match status" value="1"/>
</dbReference>
<dbReference type="InterPro" id="IPR044824">
    <property type="entry name" value="MAIN-like"/>
</dbReference>
<dbReference type="Proteomes" id="UP000828251">
    <property type="component" value="Unassembled WGS sequence"/>
</dbReference>
<feature type="non-terminal residue" evidence="2">
    <location>
        <position position="1"/>
    </location>
</feature>
<dbReference type="AlphaFoldDB" id="A0A9D3VDX1"/>
<organism evidence="2 3">
    <name type="scientific">Gossypium stocksii</name>
    <dbReference type="NCBI Taxonomy" id="47602"/>
    <lineage>
        <taxon>Eukaryota</taxon>
        <taxon>Viridiplantae</taxon>
        <taxon>Streptophyta</taxon>
        <taxon>Embryophyta</taxon>
        <taxon>Tracheophyta</taxon>
        <taxon>Spermatophyta</taxon>
        <taxon>Magnoliopsida</taxon>
        <taxon>eudicotyledons</taxon>
        <taxon>Gunneridae</taxon>
        <taxon>Pentapetalae</taxon>
        <taxon>rosids</taxon>
        <taxon>malvids</taxon>
        <taxon>Malvales</taxon>
        <taxon>Malvaceae</taxon>
        <taxon>Malvoideae</taxon>
        <taxon>Gossypium</taxon>
    </lineage>
</organism>
<dbReference type="InterPro" id="IPR019557">
    <property type="entry name" value="AminoTfrase-like_pln_mobile"/>
</dbReference>
<name>A0A9D3VDX1_9ROSI</name>
<evidence type="ECO:0000313" key="3">
    <source>
        <dbReference type="Proteomes" id="UP000828251"/>
    </source>
</evidence>
<reference evidence="2 3" key="1">
    <citation type="journal article" date="2021" name="Plant Biotechnol. J.">
        <title>Multi-omics assisted identification of the key and species-specific regulatory components of drought-tolerant mechanisms in Gossypium stocksii.</title>
        <authorList>
            <person name="Yu D."/>
            <person name="Ke L."/>
            <person name="Zhang D."/>
            <person name="Wu Y."/>
            <person name="Sun Y."/>
            <person name="Mei J."/>
            <person name="Sun J."/>
            <person name="Sun Y."/>
        </authorList>
    </citation>
    <scope>NUCLEOTIDE SEQUENCE [LARGE SCALE GENOMIC DNA]</scope>
    <source>
        <strain evidence="3">cv. E1</strain>
        <tissue evidence="2">Leaf</tissue>
    </source>
</reference>
<feature type="domain" description="Aminotransferase-like plant mobile" evidence="1">
    <location>
        <begin position="25"/>
        <end position="143"/>
    </location>
</feature>